<dbReference type="RefSeq" id="WP_139597443.1">
    <property type="nucleotide sequence ID" value="NZ_VDDC01000001.1"/>
</dbReference>
<gene>
    <name evidence="2" type="ORF">FHD67_00300</name>
</gene>
<dbReference type="EMBL" id="VDDC01000001">
    <property type="protein sequence ID" value="TNH41193.1"/>
    <property type="molecule type" value="Genomic_DNA"/>
</dbReference>
<organism evidence="2 3">
    <name type="scientific">Paracoccus haeundaensis</name>
    <dbReference type="NCBI Taxonomy" id="225362"/>
    <lineage>
        <taxon>Bacteria</taxon>
        <taxon>Pseudomonadati</taxon>
        <taxon>Pseudomonadota</taxon>
        <taxon>Alphaproteobacteria</taxon>
        <taxon>Rhodobacterales</taxon>
        <taxon>Paracoccaceae</taxon>
        <taxon>Paracoccus</taxon>
    </lineage>
</organism>
<name>A0A5C4RB13_9RHOB</name>
<feature type="chain" id="PRO_5022705053" evidence="1">
    <location>
        <begin position="18"/>
        <end position="389"/>
    </location>
</feature>
<reference evidence="2 3" key="1">
    <citation type="submission" date="2019-06" db="EMBL/GenBank/DDBJ databases">
        <authorList>
            <person name="Li J."/>
        </authorList>
    </citation>
    <scope>NUCLEOTIDE SEQUENCE [LARGE SCALE GENOMIC DNA]</scope>
    <source>
        <strain evidence="2 3">CGMCC 1.8012</strain>
    </source>
</reference>
<sequence>MRCLLAVLSLLAAPALAQETSALIAERGLAGARTQLLAQAPSADRDLAIAATRFLGGVEAAFQARHRIGATDPLVPLPLLGATLPPNPDPQPMTADFVTAMMRDLSQAMQDTRDALPDGPATLTLDLRDLWLDVDGDGTRGPAEDLAALSGLPLPEGPAVVRFDAADIHWLRAYTHLIDGVATLILAFDPEPALAHRIALDAALAEQFAEPPGQMARAPNFDMQARAFGPIVDRVAVVIQTLRRQPDPALTRAAGDHLRAMVAANRVFWTEVAQETDNDREWIPNDAQQAALGFALPPETGSMWLAILDEVDQALAGRLLIPFWRFAPGHGVDLAMWLDDPRPVDVTDWVQGTAALPYARPGLTVGRDNWDRFLNGFQGRAGLYMLLLN</sequence>
<evidence type="ECO:0000256" key="1">
    <source>
        <dbReference type="SAM" id="SignalP"/>
    </source>
</evidence>
<evidence type="ECO:0000313" key="3">
    <source>
        <dbReference type="Proteomes" id="UP000304880"/>
    </source>
</evidence>
<dbReference type="Proteomes" id="UP000304880">
    <property type="component" value="Unassembled WGS sequence"/>
</dbReference>
<accession>A0A5C4RB13</accession>
<comment type="caution">
    <text evidence="2">The sequence shown here is derived from an EMBL/GenBank/DDBJ whole genome shotgun (WGS) entry which is preliminary data.</text>
</comment>
<evidence type="ECO:0000313" key="2">
    <source>
        <dbReference type="EMBL" id="TNH41193.1"/>
    </source>
</evidence>
<keyword evidence="3" id="KW-1185">Reference proteome</keyword>
<protein>
    <submittedName>
        <fullName evidence="2">Uncharacterized protein</fullName>
    </submittedName>
</protein>
<feature type="signal peptide" evidence="1">
    <location>
        <begin position="1"/>
        <end position="17"/>
    </location>
</feature>
<dbReference type="AlphaFoldDB" id="A0A5C4RB13"/>
<proteinExistence type="predicted"/>
<keyword evidence="1" id="KW-0732">Signal</keyword>